<keyword evidence="2" id="KW-1185">Reference proteome</keyword>
<dbReference type="Proteomes" id="UP000003160">
    <property type="component" value="Unassembled WGS sequence"/>
</dbReference>
<dbReference type="EMBL" id="ACKS01000052">
    <property type="protein sequence ID" value="EFA44359.1"/>
    <property type="molecule type" value="Genomic_DNA"/>
</dbReference>
<organism evidence="1 2">
    <name type="scientific">Hallella bergensis DSM 17361</name>
    <dbReference type="NCBI Taxonomy" id="585502"/>
    <lineage>
        <taxon>Bacteria</taxon>
        <taxon>Pseudomonadati</taxon>
        <taxon>Bacteroidota</taxon>
        <taxon>Bacteroidia</taxon>
        <taxon>Bacteroidales</taxon>
        <taxon>Prevotellaceae</taxon>
        <taxon>Hallella</taxon>
    </lineage>
</organism>
<dbReference type="AlphaFoldDB" id="D1PW82"/>
<protein>
    <submittedName>
        <fullName evidence="1">Uncharacterized protein</fullName>
    </submittedName>
</protein>
<reference evidence="1 2" key="1">
    <citation type="submission" date="2009-10" db="EMBL/GenBank/DDBJ databases">
        <authorList>
            <person name="Qin X."/>
            <person name="Bachman B."/>
            <person name="Battles P."/>
            <person name="Bell A."/>
            <person name="Bess C."/>
            <person name="Bickham C."/>
            <person name="Chaboub L."/>
            <person name="Chen D."/>
            <person name="Coyle M."/>
            <person name="Deiros D.R."/>
            <person name="Dinh H."/>
            <person name="Forbes L."/>
            <person name="Fowler G."/>
            <person name="Francisco L."/>
            <person name="Fu Q."/>
            <person name="Gubbala S."/>
            <person name="Hale W."/>
            <person name="Han Y."/>
            <person name="Hemphill L."/>
            <person name="Highlander S.K."/>
            <person name="Hirani K."/>
            <person name="Hogues M."/>
            <person name="Jackson L."/>
            <person name="Jakkamsetti A."/>
            <person name="Javaid M."/>
            <person name="Jiang H."/>
            <person name="Korchina V."/>
            <person name="Kovar C."/>
            <person name="Lara F."/>
            <person name="Lee S."/>
            <person name="Mata R."/>
            <person name="Mathew T."/>
            <person name="Moen C."/>
            <person name="Morales K."/>
            <person name="Munidasa M."/>
            <person name="Nazareth L."/>
            <person name="Ngo R."/>
            <person name="Nguyen L."/>
            <person name="Okwuonu G."/>
            <person name="Ongeri F."/>
            <person name="Patil S."/>
            <person name="Petrosino J."/>
            <person name="Pham C."/>
            <person name="Pham P."/>
            <person name="Pu L.-L."/>
            <person name="Puazo M."/>
            <person name="Raj R."/>
            <person name="Reid J."/>
            <person name="Rouhana J."/>
            <person name="Saada N."/>
            <person name="Shang Y."/>
            <person name="Simmons D."/>
            <person name="Thornton R."/>
            <person name="Warren J."/>
            <person name="Weissenberger G."/>
            <person name="Zhang J."/>
            <person name="Zhang L."/>
            <person name="Zhou C."/>
            <person name="Zhu D."/>
            <person name="Muzny D."/>
            <person name="Worley K."/>
            <person name="Gibbs R."/>
        </authorList>
    </citation>
    <scope>NUCLEOTIDE SEQUENCE [LARGE SCALE GENOMIC DNA]</scope>
    <source>
        <strain evidence="1 2">DSM 17361</strain>
    </source>
</reference>
<gene>
    <name evidence="1" type="ORF">HMPREF0645_1217</name>
</gene>
<evidence type="ECO:0000313" key="1">
    <source>
        <dbReference type="EMBL" id="EFA44359.1"/>
    </source>
</evidence>
<proteinExistence type="predicted"/>
<accession>D1PW82</accession>
<sequence>MSICVVKNFYLNLQIRIFVSLYATLKIECRVFYNKKSGFPFFNLCGLETVKPSKILLCKLLVLGAIIGFLKNVTEQSLKGSRVFEEKLASFLGTTVP</sequence>
<evidence type="ECO:0000313" key="2">
    <source>
        <dbReference type="Proteomes" id="UP000003160"/>
    </source>
</evidence>
<comment type="caution">
    <text evidence="1">The sequence shown here is derived from an EMBL/GenBank/DDBJ whole genome shotgun (WGS) entry which is preliminary data.</text>
</comment>
<name>D1PW82_9BACT</name>
<dbReference type="HOGENOM" id="CLU_2344287_0_0_10"/>